<dbReference type="InterPro" id="IPR036318">
    <property type="entry name" value="FAD-bd_PCMH-like_sf"/>
</dbReference>
<protein>
    <submittedName>
        <fullName evidence="1">Uncharacterized protein</fullName>
    </submittedName>
</protein>
<comment type="caution">
    <text evidence="1">The sequence shown here is derived from an EMBL/GenBank/DDBJ whole genome shotgun (WGS) entry which is preliminary data.</text>
</comment>
<organism evidence="1">
    <name type="scientific">bioreactor metagenome</name>
    <dbReference type="NCBI Taxonomy" id="1076179"/>
    <lineage>
        <taxon>unclassified sequences</taxon>
        <taxon>metagenomes</taxon>
        <taxon>ecological metagenomes</taxon>
    </lineage>
</organism>
<gene>
    <name evidence="1" type="ORF">SDC9_66190</name>
</gene>
<proteinExistence type="predicted"/>
<dbReference type="Gene3D" id="3.30.465.10">
    <property type="match status" value="1"/>
</dbReference>
<sequence length="46" mass="5343">MLFEEIPDVGGKMVYKNLHITITKAEAKRVLEIQVEKINEEENKTL</sequence>
<dbReference type="SUPFAM" id="SSF56176">
    <property type="entry name" value="FAD-binding/transporter-associated domain-like"/>
    <property type="match status" value="1"/>
</dbReference>
<dbReference type="EMBL" id="VSSQ01003240">
    <property type="protein sequence ID" value="MPM19764.1"/>
    <property type="molecule type" value="Genomic_DNA"/>
</dbReference>
<dbReference type="InterPro" id="IPR016169">
    <property type="entry name" value="FAD-bd_PCMH_sub2"/>
</dbReference>
<dbReference type="AlphaFoldDB" id="A0A644Y0K7"/>
<accession>A0A644Y0K7</accession>
<dbReference type="GO" id="GO:0050660">
    <property type="term" value="F:flavin adenine dinucleotide binding"/>
    <property type="evidence" value="ECO:0007669"/>
    <property type="project" value="InterPro"/>
</dbReference>
<evidence type="ECO:0000313" key="1">
    <source>
        <dbReference type="EMBL" id="MPM19764.1"/>
    </source>
</evidence>
<name>A0A644Y0K7_9ZZZZ</name>
<reference evidence="1" key="1">
    <citation type="submission" date="2019-08" db="EMBL/GenBank/DDBJ databases">
        <authorList>
            <person name="Kucharzyk K."/>
            <person name="Murdoch R.W."/>
            <person name="Higgins S."/>
            <person name="Loffler F."/>
        </authorList>
    </citation>
    <scope>NUCLEOTIDE SEQUENCE</scope>
</reference>